<feature type="chain" id="PRO_5046943276" evidence="2">
    <location>
        <begin position="19"/>
        <end position="280"/>
    </location>
</feature>
<evidence type="ECO:0000313" key="4">
    <source>
        <dbReference type="EMBL" id="MDR6289948.1"/>
    </source>
</evidence>
<evidence type="ECO:0000256" key="2">
    <source>
        <dbReference type="SAM" id="SignalP"/>
    </source>
</evidence>
<evidence type="ECO:0000313" key="5">
    <source>
        <dbReference type="Proteomes" id="UP001262410"/>
    </source>
</evidence>
<dbReference type="InterPro" id="IPR029058">
    <property type="entry name" value="AB_hydrolase_fold"/>
</dbReference>
<keyword evidence="1" id="KW-0378">Hydrolase</keyword>
<keyword evidence="2" id="KW-0732">Signal</keyword>
<feature type="signal peptide" evidence="2">
    <location>
        <begin position="1"/>
        <end position="18"/>
    </location>
</feature>
<evidence type="ECO:0000259" key="3">
    <source>
        <dbReference type="Pfam" id="PF20434"/>
    </source>
</evidence>
<dbReference type="SUPFAM" id="SSF53474">
    <property type="entry name" value="alpha/beta-Hydrolases"/>
    <property type="match status" value="1"/>
</dbReference>
<dbReference type="Proteomes" id="UP001262410">
    <property type="component" value="Unassembled WGS sequence"/>
</dbReference>
<reference evidence="4 5" key="1">
    <citation type="submission" date="2023-07" db="EMBL/GenBank/DDBJ databases">
        <title>Sorghum-associated microbial communities from plants grown in Nebraska, USA.</title>
        <authorList>
            <person name="Schachtman D."/>
        </authorList>
    </citation>
    <scope>NUCLEOTIDE SEQUENCE [LARGE SCALE GENOMIC DNA]</scope>
    <source>
        <strain evidence="4 5">584</strain>
    </source>
</reference>
<organism evidence="4 5">
    <name type="scientific">Inquilinus ginsengisoli</name>
    <dbReference type="NCBI Taxonomy" id="363840"/>
    <lineage>
        <taxon>Bacteria</taxon>
        <taxon>Pseudomonadati</taxon>
        <taxon>Pseudomonadota</taxon>
        <taxon>Alphaproteobacteria</taxon>
        <taxon>Rhodospirillales</taxon>
        <taxon>Rhodospirillaceae</taxon>
        <taxon>Inquilinus</taxon>
    </lineage>
</organism>
<dbReference type="Pfam" id="PF20434">
    <property type="entry name" value="BD-FAE"/>
    <property type="match status" value="1"/>
</dbReference>
<keyword evidence="5" id="KW-1185">Reference proteome</keyword>
<feature type="domain" description="BD-FAE-like" evidence="3">
    <location>
        <begin position="47"/>
        <end position="235"/>
    </location>
</feature>
<dbReference type="InterPro" id="IPR049492">
    <property type="entry name" value="BD-FAE-like_dom"/>
</dbReference>
<gene>
    <name evidence="4" type="ORF">E9232_002469</name>
</gene>
<evidence type="ECO:0000256" key="1">
    <source>
        <dbReference type="ARBA" id="ARBA00022801"/>
    </source>
</evidence>
<accession>A0ABU1JMV7</accession>
<sequence length="280" mass="29435">MRALLVSLLALLPGGCSPLGMLNAALVRDNAVVQADIAYGAGDRRKLDLYQPRTPSSQPAPVVVFFYGGSWTSGERRDYRFVGQALAAEGIVAIVSDYRLAPAAPFPAFVEDGAAAVAWAAANAARYGGDPDRIVLVGHSAGAYIAALLATDPSYLAAEGLPLTRIRGVVGEAGPYSFHPLTWGPTRHVFAGLTDEDKARPIAQAGPQARPMVLLHGAADGTVRPSNTTEMAERLHAAGVPVETHLYPGLGHVGLLLTFYPAFRGRAPAFRDLVAAVRGF</sequence>
<dbReference type="RefSeq" id="WP_309794330.1">
    <property type="nucleotide sequence ID" value="NZ_JAVDPW010000004.1"/>
</dbReference>
<dbReference type="EMBL" id="JAVDPW010000004">
    <property type="protein sequence ID" value="MDR6289948.1"/>
    <property type="molecule type" value="Genomic_DNA"/>
</dbReference>
<dbReference type="Gene3D" id="3.40.50.1820">
    <property type="entry name" value="alpha/beta hydrolase"/>
    <property type="match status" value="1"/>
</dbReference>
<dbReference type="InterPro" id="IPR050300">
    <property type="entry name" value="GDXG_lipolytic_enzyme"/>
</dbReference>
<name>A0ABU1JMV7_9PROT</name>
<dbReference type="PANTHER" id="PTHR48081">
    <property type="entry name" value="AB HYDROLASE SUPERFAMILY PROTEIN C4A8.06C"/>
    <property type="match status" value="1"/>
</dbReference>
<dbReference type="PANTHER" id="PTHR48081:SF9">
    <property type="entry name" value="CARBOXYLESTERASE"/>
    <property type="match status" value="1"/>
</dbReference>
<protein>
    <submittedName>
        <fullName evidence="4">Acetyl esterase/lipase</fullName>
    </submittedName>
</protein>
<comment type="caution">
    <text evidence="4">The sequence shown here is derived from an EMBL/GenBank/DDBJ whole genome shotgun (WGS) entry which is preliminary data.</text>
</comment>
<proteinExistence type="predicted"/>